<evidence type="ECO:0000313" key="3">
    <source>
        <dbReference type="Proteomes" id="UP000246964"/>
    </source>
</evidence>
<comment type="caution">
    <text evidence="2">The sequence shown here is derived from an EMBL/GenBank/DDBJ whole genome shotgun (WGS) entry which is preliminary data.</text>
</comment>
<dbReference type="GO" id="GO:0016462">
    <property type="term" value="F:pyrophosphatase activity"/>
    <property type="evidence" value="ECO:0007669"/>
    <property type="project" value="TreeGrafter"/>
</dbReference>
<protein>
    <submittedName>
        <fullName evidence="2">Ppx/GppA phosphatase</fullName>
    </submittedName>
</protein>
<dbReference type="Gene3D" id="3.30.420.150">
    <property type="entry name" value="Exopolyphosphatase. Domain 2"/>
    <property type="match status" value="1"/>
</dbReference>
<sequence length="310" mass="33546">MTQEARFAAIDLGSNSFHLIIAAAKRAGGYRIISRYRHKVRLAAGLDQQLRVNDAAIGRGLQCLSMFRNMLADIPLGHIRCVATATLRKASNQQQMIAQFEEALGCPIEVISGHTEAKLIYQGATSAYAGSSKPLLVLDIGGASTEVIVGHGTEPLHLESFDLGCVVWQQRFFHNQTISATACNDAIASARALLADHVGRFKELGWEQVSGASGTFRALLDLRQSRQLTPVIDATWLQQVLAEVIAVGHVQRLHELPLRRDRTAVFVGGLCILIALLEELGIHRVHLAAGALREGLLLQQLAAVTAPSNS</sequence>
<dbReference type="Gene3D" id="3.30.420.40">
    <property type="match status" value="1"/>
</dbReference>
<dbReference type="InterPro" id="IPR003695">
    <property type="entry name" value="Ppx_GppA_N"/>
</dbReference>
<feature type="domain" description="Ppx/GppA phosphatase N-terminal" evidence="1">
    <location>
        <begin position="23"/>
        <end position="301"/>
    </location>
</feature>
<dbReference type="Pfam" id="PF02541">
    <property type="entry name" value="Ppx-GppA"/>
    <property type="match status" value="1"/>
</dbReference>
<name>A0A317QCG4_9GAMM</name>
<dbReference type="PANTHER" id="PTHR30005:SF0">
    <property type="entry name" value="RETROGRADE REGULATION PROTEIN 2"/>
    <property type="match status" value="1"/>
</dbReference>
<dbReference type="CDD" id="cd24053">
    <property type="entry name" value="ASKHA_NBD_EcPPX-GppA-like"/>
    <property type="match status" value="1"/>
</dbReference>
<keyword evidence="3" id="KW-1185">Reference proteome</keyword>
<dbReference type="FunFam" id="3.30.420.40:FF:000023">
    <property type="entry name" value="Guanosine-5'-triphosphate,3'-diphosphate pyrophosphatase"/>
    <property type="match status" value="1"/>
</dbReference>
<evidence type="ECO:0000259" key="1">
    <source>
        <dbReference type="Pfam" id="PF02541"/>
    </source>
</evidence>
<dbReference type="SUPFAM" id="SSF53067">
    <property type="entry name" value="Actin-like ATPase domain"/>
    <property type="match status" value="2"/>
</dbReference>
<dbReference type="PANTHER" id="PTHR30005">
    <property type="entry name" value="EXOPOLYPHOSPHATASE"/>
    <property type="match status" value="1"/>
</dbReference>
<dbReference type="InterPro" id="IPR043129">
    <property type="entry name" value="ATPase_NBD"/>
</dbReference>
<reference evidence="2 3" key="1">
    <citation type="submission" date="2018-05" db="EMBL/GenBank/DDBJ databases">
        <title>Freshwater and sediment microbial communities from various areas in North America, analyzing microbe dynamics in response to fracking.</title>
        <authorList>
            <person name="Lamendella R."/>
        </authorList>
    </citation>
    <scope>NUCLEOTIDE SEQUENCE [LARGE SCALE GENOMIC DNA]</scope>
    <source>
        <strain evidence="2 3">125B1</strain>
    </source>
</reference>
<dbReference type="RefSeq" id="WP_110075515.1">
    <property type="nucleotide sequence ID" value="NZ_QGTT01000004.1"/>
</dbReference>
<dbReference type="OrthoDB" id="9793035at2"/>
<evidence type="ECO:0000313" key="2">
    <source>
        <dbReference type="EMBL" id="PWW14134.1"/>
    </source>
</evidence>
<gene>
    <name evidence="2" type="ORF">DET45_10473</name>
</gene>
<organism evidence="2 3">
    <name type="scientific">Pseudidiomarina maritima</name>
    <dbReference type="NCBI Taxonomy" id="519453"/>
    <lineage>
        <taxon>Bacteria</taxon>
        <taxon>Pseudomonadati</taxon>
        <taxon>Pseudomonadota</taxon>
        <taxon>Gammaproteobacteria</taxon>
        <taxon>Alteromonadales</taxon>
        <taxon>Idiomarinaceae</taxon>
        <taxon>Pseudidiomarina</taxon>
    </lineage>
</organism>
<dbReference type="AlphaFoldDB" id="A0A317QCG4"/>
<accession>A0A317QCG4</accession>
<dbReference type="EMBL" id="QGTT01000004">
    <property type="protein sequence ID" value="PWW14134.1"/>
    <property type="molecule type" value="Genomic_DNA"/>
</dbReference>
<dbReference type="Proteomes" id="UP000246964">
    <property type="component" value="Unassembled WGS sequence"/>
</dbReference>
<proteinExistence type="predicted"/>
<dbReference type="InterPro" id="IPR050273">
    <property type="entry name" value="GppA/Ppx_hydrolase"/>
</dbReference>